<feature type="compositionally biased region" description="Polar residues" evidence="1">
    <location>
        <begin position="288"/>
        <end position="299"/>
    </location>
</feature>
<sequence>MEALVTPVTSEPKSSIQPRLAVAAGVGAGAAAAVAAGAAYVISKKNEDKKKDEAKAVPRELPTPGQQSKAAEPPKEKAASRPTSTIRLVEPSDSSSAEEDTEQPFAPRPLFSASQKERRSSKRMSARSLTHPRITSSDSGITTISISSDDSHQEDPHQEGGLAPPPKPRVELSPVAEALSTGVTPSATPQPQVHINVNANPTAATNNLMVPPPANPPGQPSPTLGMMPTTTRQPLGASTMSSHNRQTQGKRTMGPRPLEAPGAVRTGSPAVKHVEFAPTEPDDRRHLPSTNLRLSTDYSNPRPLPVPVPRQSMQSNASYQYPQQHIASHQRHPNMNQPAPYQLPPHPSAYRQHPPQHMGHHQQSYYPNRQPPLMNQNQNYNHPPRPQQNRYPHPQHQQPRDQRPPFNPPNLQEQSTFQSQLQEQPGVGGGPYPQLSRLHIPASQQQQQYQQQQQQPPHQPYAHPYANSSPSTTSSAPSLLAKRLGSDRAANMVLPTQQSHPSSKSSKWQRHENEFSPGESGLQQQQQQSQPGDLPATPTWLPKLTPTRRGEDLYLNVQ</sequence>
<feature type="compositionally biased region" description="Low complexity" evidence="1">
    <location>
        <begin position="352"/>
        <end position="363"/>
    </location>
</feature>
<feature type="compositionally biased region" description="Low complexity" evidence="1">
    <location>
        <begin position="196"/>
        <end position="207"/>
    </location>
</feature>
<feature type="compositionally biased region" description="Pro residues" evidence="1">
    <location>
        <begin position="210"/>
        <end position="220"/>
    </location>
</feature>
<protein>
    <submittedName>
        <fullName evidence="3">Uncharacterized protein</fullName>
    </submittedName>
</protein>
<feature type="compositionally biased region" description="Polar residues" evidence="1">
    <location>
        <begin position="228"/>
        <end position="250"/>
    </location>
</feature>
<feature type="compositionally biased region" description="Low complexity" evidence="1">
    <location>
        <begin position="134"/>
        <end position="148"/>
    </location>
</feature>
<keyword evidence="2" id="KW-0812">Transmembrane</keyword>
<gene>
    <name evidence="3" type="ORF">PT974_05793</name>
</gene>
<keyword evidence="2" id="KW-1133">Transmembrane helix</keyword>
<feature type="compositionally biased region" description="Low complexity" evidence="1">
    <location>
        <begin position="444"/>
        <end position="481"/>
    </location>
</feature>
<feature type="region of interest" description="Disordered" evidence="1">
    <location>
        <begin position="43"/>
        <end position="558"/>
    </location>
</feature>
<proteinExistence type="predicted"/>
<keyword evidence="4" id="KW-1185">Reference proteome</keyword>
<feature type="compositionally biased region" description="Low complexity" evidence="1">
    <location>
        <begin position="387"/>
        <end position="397"/>
    </location>
</feature>
<feature type="compositionally biased region" description="Polar residues" evidence="1">
    <location>
        <begin position="181"/>
        <end position="195"/>
    </location>
</feature>
<feature type="compositionally biased region" description="Basic and acidic residues" evidence="1">
    <location>
        <begin position="149"/>
        <end position="158"/>
    </location>
</feature>
<reference evidence="3 4" key="1">
    <citation type="submission" date="2024-01" db="EMBL/GenBank/DDBJ databases">
        <title>Complete genome of Cladobotryum mycophilum ATHUM6906.</title>
        <authorList>
            <person name="Christinaki A.C."/>
            <person name="Myridakis A.I."/>
            <person name="Kouvelis V.N."/>
        </authorList>
    </citation>
    <scope>NUCLEOTIDE SEQUENCE [LARGE SCALE GENOMIC DNA]</scope>
    <source>
        <strain evidence="3 4">ATHUM6906</strain>
    </source>
</reference>
<name>A0ABR0SK10_9HYPO</name>
<evidence type="ECO:0000256" key="2">
    <source>
        <dbReference type="SAM" id="Phobius"/>
    </source>
</evidence>
<evidence type="ECO:0000313" key="4">
    <source>
        <dbReference type="Proteomes" id="UP001338125"/>
    </source>
</evidence>
<feature type="compositionally biased region" description="Polar residues" evidence="1">
    <location>
        <begin position="311"/>
        <end position="339"/>
    </location>
</feature>
<organism evidence="3 4">
    <name type="scientific">Cladobotryum mycophilum</name>
    <dbReference type="NCBI Taxonomy" id="491253"/>
    <lineage>
        <taxon>Eukaryota</taxon>
        <taxon>Fungi</taxon>
        <taxon>Dikarya</taxon>
        <taxon>Ascomycota</taxon>
        <taxon>Pezizomycotina</taxon>
        <taxon>Sordariomycetes</taxon>
        <taxon>Hypocreomycetidae</taxon>
        <taxon>Hypocreales</taxon>
        <taxon>Hypocreaceae</taxon>
        <taxon>Cladobotryum</taxon>
    </lineage>
</organism>
<keyword evidence="2" id="KW-0472">Membrane</keyword>
<feature type="compositionally biased region" description="Polar residues" evidence="1">
    <location>
        <begin position="409"/>
        <end position="423"/>
    </location>
</feature>
<evidence type="ECO:0000256" key="1">
    <source>
        <dbReference type="SAM" id="MobiDB-lite"/>
    </source>
</evidence>
<feature type="compositionally biased region" description="Polar residues" evidence="1">
    <location>
        <begin position="494"/>
        <end position="506"/>
    </location>
</feature>
<dbReference type="Proteomes" id="UP001338125">
    <property type="component" value="Unassembled WGS sequence"/>
</dbReference>
<feature type="compositionally biased region" description="Basic and acidic residues" evidence="1">
    <location>
        <begin position="44"/>
        <end position="58"/>
    </location>
</feature>
<feature type="transmembrane region" description="Helical" evidence="2">
    <location>
        <begin position="20"/>
        <end position="42"/>
    </location>
</feature>
<accession>A0ABR0SK10</accession>
<dbReference type="EMBL" id="JAVFKD010000012">
    <property type="protein sequence ID" value="KAK5992389.1"/>
    <property type="molecule type" value="Genomic_DNA"/>
</dbReference>
<evidence type="ECO:0000313" key="3">
    <source>
        <dbReference type="EMBL" id="KAK5992389.1"/>
    </source>
</evidence>
<comment type="caution">
    <text evidence="3">The sequence shown here is derived from an EMBL/GenBank/DDBJ whole genome shotgun (WGS) entry which is preliminary data.</text>
</comment>